<evidence type="ECO:0008006" key="3">
    <source>
        <dbReference type="Google" id="ProtNLM"/>
    </source>
</evidence>
<accession>A0ABP3YEV6</accession>
<name>A0ABP3YEV6_9BACT</name>
<keyword evidence="2" id="KW-1185">Reference proteome</keyword>
<evidence type="ECO:0000313" key="2">
    <source>
        <dbReference type="Proteomes" id="UP001500469"/>
    </source>
</evidence>
<comment type="caution">
    <text evidence="1">The sequence shown here is derived from an EMBL/GenBank/DDBJ whole genome shotgun (WGS) entry which is preliminary data.</text>
</comment>
<dbReference type="EMBL" id="BAAAFI010000010">
    <property type="protein sequence ID" value="GAA0879300.1"/>
    <property type="molecule type" value="Genomic_DNA"/>
</dbReference>
<proteinExistence type="predicted"/>
<evidence type="ECO:0000313" key="1">
    <source>
        <dbReference type="EMBL" id="GAA0879300.1"/>
    </source>
</evidence>
<organism evidence="1 2">
    <name type="scientific">Algoriphagus jejuensis</name>
    <dbReference type="NCBI Taxonomy" id="419934"/>
    <lineage>
        <taxon>Bacteria</taxon>
        <taxon>Pseudomonadati</taxon>
        <taxon>Bacteroidota</taxon>
        <taxon>Cytophagia</taxon>
        <taxon>Cytophagales</taxon>
        <taxon>Cyclobacteriaceae</taxon>
        <taxon>Algoriphagus</taxon>
    </lineage>
</organism>
<gene>
    <name evidence="1" type="ORF">GCM10009119_22680</name>
</gene>
<protein>
    <recommendedName>
        <fullName evidence="3">Anti-sigma factor</fullName>
    </recommendedName>
</protein>
<dbReference type="Proteomes" id="UP001500469">
    <property type="component" value="Unassembled WGS sequence"/>
</dbReference>
<dbReference type="RefSeq" id="WP_343851563.1">
    <property type="nucleotide sequence ID" value="NZ_BAAAFI010000010.1"/>
</dbReference>
<reference evidence="2" key="1">
    <citation type="journal article" date="2019" name="Int. J. Syst. Evol. Microbiol.">
        <title>The Global Catalogue of Microorganisms (GCM) 10K type strain sequencing project: providing services to taxonomists for standard genome sequencing and annotation.</title>
        <authorList>
            <consortium name="The Broad Institute Genomics Platform"/>
            <consortium name="The Broad Institute Genome Sequencing Center for Infectious Disease"/>
            <person name="Wu L."/>
            <person name="Ma J."/>
        </authorList>
    </citation>
    <scope>NUCLEOTIDE SEQUENCE [LARGE SCALE GENOMIC DNA]</scope>
    <source>
        <strain evidence="2">JCM 16112</strain>
    </source>
</reference>
<sequence length="145" mass="16807">MKSRIEELLDKYWEGETSLAEEKELRNLVLNAEGYEKEKALFSALGQFRSLEPQQLSVPKTQTRSFSPQWLRWAASIAMLLGTYWGWSTYQQKQAEQQAYKEVMGALAMIQSNLSKGQQQMTPLSDLKYLNTTHKLFQLDQIIEP</sequence>